<keyword evidence="2" id="KW-1185">Reference proteome</keyword>
<dbReference type="AlphaFoldDB" id="A0A5N6XI55"/>
<dbReference type="InterPro" id="IPR017946">
    <property type="entry name" value="PLC-like_Pdiesterase_TIM-brl"/>
</dbReference>
<dbReference type="Proteomes" id="UP000325945">
    <property type="component" value="Unassembled WGS sequence"/>
</dbReference>
<organism evidence="1 2">
    <name type="scientific">Aspergillus sergii</name>
    <dbReference type="NCBI Taxonomy" id="1034303"/>
    <lineage>
        <taxon>Eukaryota</taxon>
        <taxon>Fungi</taxon>
        <taxon>Dikarya</taxon>
        <taxon>Ascomycota</taxon>
        <taxon>Pezizomycotina</taxon>
        <taxon>Eurotiomycetes</taxon>
        <taxon>Eurotiomycetidae</taxon>
        <taxon>Eurotiales</taxon>
        <taxon>Aspergillaceae</taxon>
        <taxon>Aspergillus</taxon>
        <taxon>Aspergillus subgen. Circumdati</taxon>
    </lineage>
</organism>
<dbReference type="EMBL" id="ML741765">
    <property type="protein sequence ID" value="KAE8332433.1"/>
    <property type="molecule type" value="Genomic_DNA"/>
</dbReference>
<evidence type="ECO:0000313" key="2">
    <source>
        <dbReference type="Proteomes" id="UP000325945"/>
    </source>
</evidence>
<dbReference type="Gene3D" id="3.20.20.190">
    <property type="entry name" value="Phosphatidylinositol (PI) phosphodiesterase"/>
    <property type="match status" value="1"/>
</dbReference>
<protein>
    <submittedName>
        <fullName evidence="1">Uncharacterized protein</fullName>
    </submittedName>
</protein>
<evidence type="ECO:0000313" key="1">
    <source>
        <dbReference type="EMBL" id="KAE8332433.1"/>
    </source>
</evidence>
<dbReference type="GO" id="GO:0006629">
    <property type="term" value="P:lipid metabolic process"/>
    <property type="evidence" value="ECO:0007669"/>
    <property type="project" value="InterPro"/>
</dbReference>
<proteinExistence type="predicted"/>
<name>A0A5N6XI55_9EURO</name>
<accession>A0A5N6XI55</accession>
<reference evidence="2" key="1">
    <citation type="submission" date="2019-04" db="EMBL/GenBank/DDBJ databases">
        <title>Friends and foes A comparative genomics studyof 23 Aspergillus species from section Flavi.</title>
        <authorList>
            <consortium name="DOE Joint Genome Institute"/>
            <person name="Kjaerbolling I."/>
            <person name="Vesth T."/>
            <person name="Frisvad J.C."/>
            <person name="Nybo J.L."/>
            <person name="Theobald S."/>
            <person name="Kildgaard S."/>
            <person name="Isbrandt T."/>
            <person name="Kuo A."/>
            <person name="Sato A."/>
            <person name="Lyhne E.K."/>
            <person name="Kogle M.E."/>
            <person name="Wiebenga A."/>
            <person name="Kun R.S."/>
            <person name="Lubbers R.J."/>
            <person name="Makela M.R."/>
            <person name="Barry K."/>
            <person name="Chovatia M."/>
            <person name="Clum A."/>
            <person name="Daum C."/>
            <person name="Haridas S."/>
            <person name="He G."/>
            <person name="LaButti K."/>
            <person name="Lipzen A."/>
            <person name="Mondo S."/>
            <person name="Riley R."/>
            <person name="Salamov A."/>
            <person name="Simmons B.A."/>
            <person name="Magnuson J.K."/>
            <person name="Henrissat B."/>
            <person name="Mortensen U.H."/>
            <person name="Larsen T.O."/>
            <person name="Devries R.P."/>
            <person name="Grigoriev I.V."/>
            <person name="Machida M."/>
            <person name="Baker S.E."/>
            <person name="Andersen M.R."/>
        </authorList>
    </citation>
    <scope>NUCLEOTIDE SEQUENCE [LARGE SCALE GENOMIC DNA]</scope>
    <source>
        <strain evidence="2">CBS 130017</strain>
    </source>
</reference>
<dbReference type="GO" id="GO:0008081">
    <property type="term" value="F:phosphoric diester hydrolase activity"/>
    <property type="evidence" value="ECO:0007669"/>
    <property type="project" value="InterPro"/>
</dbReference>
<gene>
    <name evidence="1" type="ORF">BDV39DRAFT_200055</name>
</gene>
<sequence length="230" mass="26220">MLDTFVKHANETSFVWLDIKKPRTWASKGTSIKQLQQMIQTKLEPVGIRVLYDFSSKDTTLRELDTLMQSLSANEATSVGSRAEDVQRIFDSVDSDTISVQQKVMDYGMSSLEAPYVMDCDWPRDSWNLIYPTGVCYELHQGTKLLRDRQPRKSKVGKVFGWTIKAQDAGSTNVEKLLRFSKVDGLMYGEATYDYRDHPDNRVAIGLIKDWLHQHPKRIVGLKSPISLGD</sequence>